<evidence type="ECO:0000256" key="3">
    <source>
        <dbReference type="ARBA" id="ARBA00022692"/>
    </source>
</evidence>
<feature type="transmembrane region" description="Helical" evidence="6">
    <location>
        <begin position="42"/>
        <end position="60"/>
    </location>
</feature>
<keyword evidence="2" id="KW-1003">Cell membrane</keyword>
<feature type="transmembrane region" description="Helical" evidence="6">
    <location>
        <begin position="149"/>
        <end position="170"/>
    </location>
</feature>
<evidence type="ECO:0000313" key="7">
    <source>
        <dbReference type="EMBL" id="WPY00778.1"/>
    </source>
</evidence>
<dbReference type="Pfam" id="PF03739">
    <property type="entry name" value="LptF_LptG"/>
    <property type="match status" value="1"/>
</dbReference>
<protein>
    <submittedName>
        <fullName evidence="7">YjgP/YjgQ family permease</fullName>
    </submittedName>
</protein>
<dbReference type="PANTHER" id="PTHR33529">
    <property type="entry name" value="SLR0882 PROTEIN-RELATED"/>
    <property type="match status" value="1"/>
</dbReference>
<comment type="subcellular location">
    <subcellularLocation>
        <location evidence="1">Cell membrane</location>
        <topology evidence="1">Multi-pass membrane protein</topology>
    </subcellularLocation>
</comment>
<evidence type="ECO:0000256" key="6">
    <source>
        <dbReference type="SAM" id="Phobius"/>
    </source>
</evidence>
<evidence type="ECO:0000256" key="2">
    <source>
        <dbReference type="ARBA" id="ARBA00022475"/>
    </source>
</evidence>
<dbReference type="Proteomes" id="UP001326613">
    <property type="component" value="Chromosome"/>
</dbReference>
<proteinExistence type="predicted"/>
<evidence type="ECO:0000313" key="8">
    <source>
        <dbReference type="Proteomes" id="UP001326613"/>
    </source>
</evidence>
<dbReference type="InterPro" id="IPR005495">
    <property type="entry name" value="LptG/LptF_permease"/>
</dbReference>
<dbReference type="EMBL" id="CP112932">
    <property type="protein sequence ID" value="WPY00778.1"/>
    <property type="molecule type" value="Genomic_DNA"/>
</dbReference>
<feature type="transmembrane region" description="Helical" evidence="6">
    <location>
        <begin position="101"/>
        <end position="129"/>
    </location>
</feature>
<evidence type="ECO:0000256" key="5">
    <source>
        <dbReference type="ARBA" id="ARBA00023136"/>
    </source>
</evidence>
<gene>
    <name evidence="7" type="ORF">Trichorick_00665</name>
</gene>
<evidence type="ECO:0000256" key="4">
    <source>
        <dbReference type="ARBA" id="ARBA00022989"/>
    </source>
</evidence>
<dbReference type="PANTHER" id="PTHR33529:SF6">
    <property type="entry name" value="YJGP_YJGQ FAMILY PERMEASE"/>
    <property type="match status" value="1"/>
</dbReference>
<evidence type="ECO:0000256" key="1">
    <source>
        <dbReference type="ARBA" id="ARBA00004651"/>
    </source>
</evidence>
<keyword evidence="4 6" id="KW-1133">Transmembrane helix</keyword>
<feature type="transmembrane region" description="Helical" evidence="6">
    <location>
        <begin position="390"/>
        <end position="409"/>
    </location>
</feature>
<reference evidence="7 8" key="1">
    <citation type="submission" date="2022-10" db="EMBL/GenBank/DDBJ databases">
        <title>Host association and intracellularity evolved multiple times independently in the Rickettsiales.</title>
        <authorList>
            <person name="Castelli M."/>
            <person name="Nardi T."/>
            <person name="Gammuto L."/>
            <person name="Bellinzona G."/>
            <person name="Sabaneyeva E."/>
            <person name="Potekhin A."/>
            <person name="Serra V."/>
            <person name="Petroni G."/>
            <person name="Sassera D."/>
        </authorList>
    </citation>
    <scope>NUCLEOTIDE SEQUENCE [LARGE SCALE GENOMIC DNA]</scope>
    <source>
        <strain evidence="7 8">Kr 154-4</strain>
    </source>
</reference>
<feature type="transmembrane region" description="Helical" evidence="6">
    <location>
        <begin position="360"/>
        <end position="378"/>
    </location>
</feature>
<keyword evidence="5 6" id="KW-0472">Membrane</keyword>
<name>A0ABZ0UT04_9RICK</name>
<keyword evidence="8" id="KW-1185">Reference proteome</keyword>
<feature type="transmembrane region" description="Helical" evidence="6">
    <location>
        <begin position="66"/>
        <end position="89"/>
    </location>
</feature>
<sequence length="411" mass="47485">MTSSVWDHPHLATIFVRMGQFGMTASVQEHCVLALYRVYKHIQYLVLNKFFIMLLIYKRYLAKSILPSLIIITFVITGVVWITQILKLLYLIDKGIALKHFLYLIILIIPSLLFIILPFVTVLAVIYTYHRLNEERQLITLRNAGLSNAKLATPALLIAIIVTLSSYYIAAQLMPSAFIKLKSDLSFIKNNYASNIISEKTFSQISKLVTIYVDRKLPDGSLQGIILFDNRERGVKPAILFANSGYFQIVDNNPLLQLEQGIRQAYDKQGNLTRLAFDSLVLELKYNSLISTEKDVYNRDINEYYIDELLSPDARLSESRRIKLRVEGHQRLIWPLYNLIFTFVGLAVFLKYPYNKKSQFKQLLTTALIILIIAFYHFTIQNIASRDFNFIYISYINCLISILGGIFLYTW</sequence>
<accession>A0ABZ0UT04</accession>
<feature type="transmembrane region" description="Helical" evidence="6">
    <location>
        <begin position="332"/>
        <end position="354"/>
    </location>
</feature>
<organism evidence="7 8">
    <name type="scientific">Candidatus Trichorickettsia mobilis</name>
    <dbReference type="NCBI Taxonomy" id="1346319"/>
    <lineage>
        <taxon>Bacteria</taxon>
        <taxon>Pseudomonadati</taxon>
        <taxon>Pseudomonadota</taxon>
        <taxon>Alphaproteobacteria</taxon>
        <taxon>Rickettsiales</taxon>
        <taxon>Rickettsiaceae</taxon>
        <taxon>Rickettsieae</taxon>
        <taxon>Candidatus Trichorickettsia</taxon>
    </lineage>
</organism>
<keyword evidence="3 6" id="KW-0812">Transmembrane</keyword>